<sequence>MDNVAGADDASASSPTLGMAKADAKYEGCDLSAAPDGAAITGAEYHTDDYDDAPVGWTK</sequence>
<gene>
    <name evidence="1" type="ORF">FB470_000146</name>
</gene>
<evidence type="ECO:0000313" key="2">
    <source>
        <dbReference type="Proteomes" id="UP001229651"/>
    </source>
</evidence>
<accession>A0ABU0ELJ8</accession>
<name>A0ABU0ELJ8_9PSEU</name>
<reference evidence="1 2" key="1">
    <citation type="submission" date="2023-07" db="EMBL/GenBank/DDBJ databases">
        <title>Sequencing the genomes of 1000 actinobacteria strains.</title>
        <authorList>
            <person name="Klenk H.-P."/>
        </authorList>
    </citation>
    <scope>NUCLEOTIDE SEQUENCE [LARGE SCALE GENOMIC DNA]</scope>
    <source>
        <strain evidence="1 2">DSM 45805</strain>
    </source>
</reference>
<organism evidence="1 2">
    <name type="scientific">Amycolatopsis thermophila</name>
    <dbReference type="NCBI Taxonomy" id="206084"/>
    <lineage>
        <taxon>Bacteria</taxon>
        <taxon>Bacillati</taxon>
        <taxon>Actinomycetota</taxon>
        <taxon>Actinomycetes</taxon>
        <taxon>Pseudonocardiales</taxon>
        <taxon>Pseudonocardiaceae</taxon>
        <taxon>Amycolatopsis</taxon>
    </lineage>
</organism>
<protein>
    <submittedName>
        <fullName evidence="1">Uncharacterized protein</fullName>
    </submittedName>
</protein>
<evidence type="ECO:0000313" key="1">
    <source>
        <dbReference type="EMBL" id="MDQ0376152.1"/>
    </source>
</evidence>
<comment type="caution">
    <text evidence="1">The sequence shown here is derived from an EMBL/GenBank/DDBJ whole genome shotgun (WGS) entry which is preliminary data.</text>
</comment>
<dbReference type="EMBL" id="JAUSUT010000001">
    <property type="protein sequence ID" value="MDQ0376152.1"/>
    <property type="molecule type" value="Genomic_DNA"/>
</dbReference>
<dbReference type="RefSeq" id="WP_306987863.1">
    <property type="nucleotide sequence ID" value="NZ_JAUSUT010000001.1"/>
</dbReference>
<proteinExistence type="predicted"/>
<dbReference type="Proteomes" id="UP001229651">
    <property type="component" value="Unassembled WGS sequence"/>
</dbReference>
<keyword evidence="2" id="KW-1185">Reference proteome</keyword>